<comment type="caution">
    <text evidence="1">The sequence shown here is derived from an EMBL/GenBank/DDBJ whole genome shotgun (WGS) entry which is preliminary data.</text>
</comment>
<reference evidence="1" key="1">
    <citation type="journal article" date="2020" name="G3 (Bethesda)">
        <title>High-Quality Assemblies for Three Invasive Social Wasps from the &lt;i&gt;Vespula&lt;/i&gt; Genus.</title>
        <authorList>
            <person name="Harrop T.W.R."/>
            <person name="Guhlin J."/>
            <person name="McLaughlin G.M."/>
            <person name="Permina E."/>
            <person name="Stockwell P."/>
            <person name="Gilligan J."/>
            <person name="Le Lec M.F."/>
            <person name="Gruber M.A.M."/>
            <person name="Quinn O."/>
            <person name="Lovegrove M."/>
            <person name="Duncan E.J."/>
            <person name="Remnant E.J."/>
            <person name="Van Eeckhoven J."/>
            <person name="Graham B."/>
            <person name="Knapp R.A."/>
            <person name="Langford K.W."/>
            <person name="Kronenberg Z."/>
            <person name="Press M.O."/>
            <person name="Eacker S.M."/>
            <person name="Wilson-Rankin E.E."/>
            <person name="Purcell J."/>
            <person name="Lester P.J."/>
            <person name="Dearden P.K."/>
        </authorList>
    </citation>
    <scope>NUCLEOTIDE SEQUENCE</scope>
    <source>
        <strain evidence="1">Volc-1</strain>
    </source>
</reference>
<proteinExistence type="predicted"/>
<organism evidence="1 2">
    <name type="scientific">Vespula pensylvanica</name>
    <name type="common">Western yellow jacket</name>
    <name type="synonym">Wasp</name>
    <dbReference type="NCBI Taxonomy" id="30213"/>
    <lineage>
        <taxon>Eukaryota</taxon>
        <taxon>Metazoa</taxon>
        <taxon>Ecdysozoa</taxon>
        <taxon>Arthropoda</taxon>
        <taxon>Hexapoda</taxon>
        <taxon>Insecta</taxon>
        <taxon>Pterygota</taxon>
        <taxon>Neoptera</taxon>
        <taxon>Endopterygota</taxon>
        <taxon>Hymenoptera</taxon>
        <taxon>Apocrita</taxon>
        <taxon>Aculeata</taxon>
        <taxon>Vespoidea</taxon>
        <taxon>Vespidae</taxon>
        <taxon>Vespinae</taxon>
        <taxon>Vespula</taxon>
    </lineage>
</organism>
<gene>
    <name evidence="1" type="ORF">H0235_002651</name>
</gene>
<dbReference type="AlphaFoldDB" id="A0A834PAI7"/>
<accession>A0A834PAI7</accession>
<evidence type="ECO:0000313" key="2">
    <source>
        <dbReference type="Proteomes" id="UP000600918"/>
    </source>
</evidence>
<dbReference type="EMBL" id="JACSDY010000002">
    <property type="protein sequence ID" value="KAF7434460.1"/>
    <property type="molecule type" value="Genomic_DNA"/>
</dbReference>
<sequence length="115" mass="12821">MSESQRTGELLGHMDVELAVHQPLSVANYGVEGRRTCIPLLAITISSRVATAAATAVLVEAVPETVLETGRWSFIRSRMETRPYLMKKRGKSPNEISSIWLKRDKEIGCSKYNVM</sequence>
<protein>
    <submittedName>
        <fullName evidence="1">Uncharacterized protein</fullName>
    </submittedName>
</protein>
<keyword evidence="2" id="KW-1185">Reference proteome</keyword>
<evidence type="ECO:0000313" key="1">
    <source>
        <dbReference type="EMBL" id="KAF7434460.1"/>
    </source>
</evidence>
<dbReference type="Proteomes" id="UP000600918">
    <property type="component" value="Unassembled WGS sequence"/>
</dbReference>
<name>A0A834PAI7_VESPE</name>